<dbReference type="Gene3D" id="3.90.1570.10">
    <property type="entry name" value="tt1808, chain A"/>
    <property type="match status" value="1"/>
</dbReference>
<dbReference type="KEGG" id="tput:QJT81_05830"/>
<dbReference type="Proteomes" id="UP001301326">
    <property type="component" value="Chromosome"/>
</dbReference>
<dbReference type="AlphaFoldDB" id="A0AA95KKH0"/>
<dbReference type="PANTHER" id="PTHR34107">
    <property type="entry name" value="SLL0198 PROTEIN-RELATED"/>
    <property type="match status" value="1"/>
</dbReference>
<dbReference type="Pfam" id="PF05685">
    <property type="entry name" value="Uma2"/>
    <property type="match status" value="1"/>
</dbReference>
<organism evidence="2">
    <name type="scientific">Candidatus Thiothrix putei</name>
    <dbReference type="NCBI Taxonomy" id="3080811"/>
    <lineage>
        <taxon>Bacteria</taxon>
        <taxon>Pseudomonadati</taxon>
        <taxon>Pseudomonadota</taxon>
        <taxon>Gammaproteobacteria</taxon>
        <taxon>Thiotrichales</taxon>
        <taxon>Thiotrichaceae</taxon>
        <taxon>Thiothrix</taxon>
    </lineage>
</organism>
<name>A0AA95KKH0_9GAMM</name>
<gene>
    <name evidence="2" type="ORF">QJT81_05830</name>
</gene>
<protein>
    <submittedName>
        <fullName evidence="2">Uma2 family endonuclease</fullName>
    </submittedName>
</protein>
<dbReference type="PANTHER" id="PTHR34107:SF1">
    <property type="entry name" value="SLL0198 PROTEIN"/>
    <property type="match status" value="1"/>
</dbReference>
<evidence type="ECO:0000259" key="1">
    <source>
        <dbReference type="Pfam" id="PF05685"/>
    </source>
</evidence>
<reference evidence="2" key="1">
    <citation type="journal article" date="2023" name="Int. J. Mol. Sci.">
        <title>Metagenomics Revealed a New Genus 'Candidatus Thiocaldithrix dubininis' gen. nov., sp. nov. and a New Species 'Candidatus Thiothrix putei' sp. nov. in the Family Thiotrichaceae, Some Members of Which Have Traits of Both Na+- and H+-Motive Energetics.</title>
        <authorList>
            <person name="Ravin N.V."/>
            <person name="Muntyan M.S."/>
            <person name="Smolyakov D.D."/>
            <person name="Rudenko T.S."/>
            <person name="Beletsky A.V."/>
            <person name="Mardanov A.V."/>
            <person name="Grabovich M.Y."/>
        </authorList>
    </citation>
    <scope>NUCLEOTIDE SEQUENCE</scope>
    <source>
        <strain evidence="2">GKL-02</strain>
    </source>
</reference>
<keyword evidence="2" id="KW-0378">Hydrolase</keyword>
<dbReference type="InterPro" id="IPR011335">
    <property type="entry name" value="Restrct_endonuc-II-like"/>
</dbReference>
<accession>A0AA95KKH0</accession>
<keyword evidence="2" id="KW-0255">Endonuclease</keyword>
<dbReference type="GO" id="GO:0004519">
    <property type="term" value="F:endonuclease activity"/>
    <property type="evidence" value="ECO:0007669"/>
    <property type="project" value="UniProtKB-KW"/>
</dbReference>
<dbReference type="CDD" id="cd06260">
    <property type="entry name" value="DUF820-like"/>
    <property type="match status" value="1"/>
</dbReference>
<dbReference type="InterPro" id="IPR008538">
    <property type="entry name" value="Uma2"/>
</dbReference>
<dbReference type="SUPFAM" id="SSF52980">
    <property type="entry name" value="Restriction endonuclease-like"/>
    <property type="match status" value="1"/>
</dbReference>
<evidence type="ECO:0000313" key="2">
    <source>
        <dbReference type="EMBL" id="WGZ95506.1"/>
    </source>
</evidence>
<feature type="domain" description="Putative restriction endonuclease" evidence="1">
    <location>
        <begin position="25"/>
        <end position="183"/>
    </location>
</feature>
<dbReference type="EMBL" id="CP124756">
    <property type="protein sequence ID" value="WGZ95506.1"/>
    <property type="molecule type" value="Genomic_DNA"/>
</dbReference>
<reference evidence="2" key="2">
    <citation type="submission" date="2023-04" db="EMBL/GenBank/DDBJ databases">
        <authorList>
            <person name="Beletskiy A.V."/>
            <person name="Mardanov A.V."/>
            <person name="Ravin N.V."/>
        </authorList>
    </citation>
    <scope>NUCLEOTIDE SEQUENCE</scope>
    <source>
        <strain evidence="2">GKL-02</strain>
    </source>
</reference>
<keyword evidence="2" id="KW-0540">Nuclease</keyword>
<proteinExistence type="predicted"/>
<dbReference type="InterPro" id="IPR012296">
    <property type="entry name" value="Nuclease_put_TT1808"/>
</dbReference>
<sequence length="188" mass="21162">MSATVSIEYELPPVMTGEDLYDLGSVQRMELVKGQIKIMPPTGFLHGDVELSIGSVLKRFVTQQQLGKAMTGEVGIYTRRNPDTVRGADVLFISHARLQQVKSDSYLDVAPELVVEVLSPRDRWLDVEQKLEEYFAIGVDRVWIADPIRQTLRIYTALNQFTILQGDAVVRDEAILPGFECKVAEFFS</sequence>